<keyword evidence="2" id="KW-0548">Nucleotidyltransferase</keyword>
<keyword evidence="2" id="KW-0695">RNA-directed DNA polymerase</keyword>
<dbReference type="SUPFAM" id="SSF56219">
    <property type="entry name" value="DNase I-like"/>
    <property type="match status" value="1"/>
</dbReference>
<reference evidence="2" key="1">
    <citation type="submission" date="2022-08" db="EMBL/GenBank/DDBJ databases">
        <authorList>
            <person name="Marques A."/>
        </authorList>
    </citation>
    <scope>NUCLEOTIDE SEQUENCE</scope>
    <source>
        <strain evidence="2">RhyPub2mFocal</strain>
        <tissue evidence="2">Leaves</tissue>
    </source>
</reference>
<dbReference type="PROSITE" id="PS50878">
    <property type="entry name" value="RT_POL"/>
    <property type="match status" value="1"/>
</dbReference>
<dbReference type="GO" id="GO:0003964">
    <property type="term" value="F:RNA-directed DNA polymerase activity"/>
    <property type="evidence" value="ECO:0007669"/>
    <property type="project" value="UniProtKB-KW"/>
</dbReference>
<dbReference type="EMBL" id="JAMFTS010000002">
    <property type="protein sequence ID" value="KAJ4784290.1"/>
    <property type="molecule type" value="Genomic_DNA"/>
</dbReference>
<dbReference type="Proteomes" id="UP001140206">
    <property type="component" value="Chromosome 2"/>
</dbReference>
<evidence type="ECO:0000259" key="1">
    <source>
        <dbReference type="PROSITE" id="PS50878"/>
    </source>
</evidence>
<proteinExistence type="predicted"/>
<keyword evidence="2" id="KW-0808">Transferase</keyword>
<evidence type="ECO:0000313" key="2">
    <source>
        <dbReference type="EMBL" id="KAJ4784290.1"/>
    </source>
</evidence>
<dbReference type="Pfam" id="PF00078">
    <property type="entry name" value="RVT_1"/>
    <property type="match status" value="1"/>
</dbReference>
<dbReference type="CDD" id="cd01650">
    <property type="entry name" value="RT_nLTR_like"/>
    <property type="match status" value="1"/>
</dbReference>
<accession>A0AAV8EXY9</accession>
<dbReference type="PANTHER" id="PTHR33116">
    <property type="entry name" value="REVERSE TRANSCRIPTASE ZINC-BINDING DOMAIN-CONTAINING PROTEIN-RELATED-RELATED"/>
    <property type="match status" value="1"/>
</dbReference>
<keyword evidence="3" id="KW-1185">Reference proteome</keyword>
<dbReference type="Pfam" id="PF13966">
    <property type="entry name" value="zf-RVT"/>
    <property type="match status" value="1"/>
</dbReference>
<comment type="caution">
    <text evidence="2">The sequence shown here is derived from an EMBL/GenBank/DDBJ whole genome shotgun (WGS) entry which is preliminary data.</text>
</comment>
<organism evidence="2 3">
    <name type="scientific">Rhynchospora pubera</name>
    <dbReference type="NCBI Taxonomy" id="906938"/>
    <lineage>
        <taxon>Eukaryota</taxon>
        <taxon>Viridiplantae</taxon>
        <taxon>Streptophyta</taxon>
        <taxon>Embryophyta</taxon>
        <taxon>Tracheophyta</taxon>
        <taxon>Spermatophyta</taxon>
        <taxon>Magnoliopsida</taxon>
        <taxon>Liliopsida</taxon>
        <taxon>Poales</taxon>
        <taxon>Cyperaceae</taxon>
        <taxon>Cyperoideae</taxon>
        <taxon>Rhynchosporeae</taxon>
        <taxon>Rhynchospora</taxon>
    </lineage>
</organism>
<dbReference type="Gene3D" id="3.60.10.10">
    <property type="entry name" value="Endonuclease/exonuclease/phosphatase"/>
    <property type="match status" value="1"/>
</dbReference>
<dbReference type="InterPro" id="IPR036691">
    <property type="entry name" value="Endo/exonu/phosph_ase_sf"/>
</dbReference>
<dbReference type="PANTHER" id="PTHR33116:SF78">
    <property type="entry name" value="OS12G0587133 PROTEIN"/>
    <property type="match status" value="1"/>
</dbReference>
<dbReference type="InterPro" id="IPR043502">
    <property type="entry name" value="DNA/RNA_pol_sf"/>
</dbReference>
<dbReference type="InterPro" id="IPR026960">
    <property type="entry name" value="RVT-Znf"/>
</dbReference>
<sequence length="1029" mass="117359">MDRFNSFIRNLQLIDLPIDNRTYTWSSKQLTPTFSRLDRVLLSPDWLNAYPKVTLSVLPVMVSDHCPLLLHARNLPTSKTPFRIERFWLKCKEFSKIVANTWQQHTVLPLHNSDGLGSTSGDQLISFASKINSLHSVLREWHRNRFNSPSLCLANAKKFILCFDLVEERRPLTLLEFKLRIMLREKAFQLAIIVEDRWHQRARTNWLQSGDKNTSYFHAVATNKHKRKAISELQVDGNRLTDPNQILHAFTDYYKNLLGSSTDVIPFNCNALYSPFNFSSDLDAAFTEQEIKCAVMGLANNKASGPDGLPNEFAKMQWDVIKPDLMAVFQKLFDGSLTFNDQNLAHIVLIPKEELALELHQFRPISILNYVPKLISKVLANRLAHHIPDLISLSQTGFVKGRLISENFITAREMIAHLHRSREKAVMIKLDFYKAFDSVSWVFLLGVLRSRGFPDKFIAWLSLLFSSSSSTILLNGQKGTPFFHKKGLRQGDPLSPFLFLLAADVLAKMLQAVSLSIPHGISSKFLNPYYLLQYADDTMIFSTIKGCAVRSLQLALHLFSRVSGLRINFSKSAFVPFNLQQSSISTIERIFSCGSTSLPLQYLGLPLTINKPDRLAYQRLIDKLDSKLAGWKSGLISRAGRVVFASSVLSTIPIYFMSVFALPAWVVRAIDKIRRDFIWGRGTSQRSGLHLINWNKVCLPKTCGGLGISDLKIQNTALLLRWLWRLYDSPNSQWSVLANRLYSKRNGSMPPLAWNLEGSFFWKDLLKLRYFFQISTRTILGNGKATLFWYDNWATNKPVYFLPKTRRPLKPHLTVAAVKHNWHALFPSPLCELLTAHKSLLDEIILGIAQDRLFWKWTSHGHFSVASTYKALITAGKTFFPCCSLWNYKVPPTIRLFLFFLVLDRLSTQEQLHRRNITVPPGCPLCASPILETALHLFFDCPFSARVYFLLGLSCSLPPVTPSGSVRDSVQMSFDKLKGNQFLTTVLATSLHTLWLERNNRIFRGIHRSEEAIADWILTEGSIFLKHCT</sequence>
<evidence type="ECO:0000313" key="3">
    <source>
        <dbReference type="Proteomes" id="UP001140206"/>
    </source>
</evidence>
<feature type="domain" description="Reverse transcriptase" evidence="1">
    <location>
        <begin position="331"/>
        <end position="607"/>
    </location>
</feature>
<dbReference type="InterPro" id="IPR000477">
    <property type="entry name" value="RT_dom"/>
</dbReference>
<name>A0AAV8EXY9_9POAL</name>
<gene>
    <name evidence="2" type="ORF">LUZ62_035536</name>
</gene>
<dbReference type="SUPFAM" id="SSF56672">
    <property type="entry name" value="DNA/RNA polymerases"/>
    <property type="match status" value="1"/>
</dbReference>
<protein>
    <submittedName>
        <fullName evidence="2">RNA-directed DNA polymerase (Reverse transcriptase)-related family protein</fullName>
    </submittedName>
</protein>
<dbReference type="AlphaFoldDB" id="A0AAV8EXY9"/>